<sequence>MASDPLAAVQQLQSVVTTLAPSLRPQVLPKGVDYGLDLILSLCKTEEQRQTLLALVRSSKPNAGEAAKTKTQQEKEGTDDEEEGEDEDYLEPQVVGTFDVESRVFAVQKVQWMHERDAVVHEFARFIELQLENPIAAKQVVQYFLEINGHKPEEATLAQQCFSSAFALQTLLRAFPRLPVAVGGKVVEITEDSDVAEVFAPLFAPKKTKKANKSKSSPAQKQEPTKKGKTKQQKSKKRKST</sequence>
<reference evidence="2 3" key="1">
    <citation type="journal article" date="2006" name="Science">
        <title>Phytophthora genome sequences uncover evolutionary origins and mechanisms of pathogenesis.</title>
        <authorList>
            <person name="Tyler B.M."/>
            <person name="Tripathy S."/>
            <person name="Zhang X."/>
            <person name="Dehal P."/>
            <person name="Jiang R.H."/>
            <person name="Aerts A."/>
            <person name="Arredondo F.D."/>
            <person name="Baxter L."/>
            <person name="Bensasson D."/>
            <person name="Beynon J.L."/>
            <person name="Chapman J."/>
            <person name="Damasceno C.M."/>
            <person name="Dorrance A.E."/>
            <person name="Dou D."/>
            <person name="Dickerman A.W."/>
            <person name="Dubchak I.L."/>
            <person name="Garbelotto M."/>
            <person name="Gijzen M."/>
            <person name="Gordon S.G."/>
            <person name="Govers F."/>
            <person name="Grunwald N.J."/>
            <person name="Huang W."/>
            <person name="Ivors K.L."/>
            <person name="Jones R.W."/>
            <person name="Kamoun S."/>
            <person name="Krampis K."/>
            <person name="Lamour K.H."/>
            <person name="Lee M.K."/>
            <person name="McDonald W.H."/>
            <person name="Medina M."/>
            <person name="Meijer H.J."/>
            <person name="Nordberg E.K."/>
            <person name="Maclean D.J."/>
            <person name="Ospina-Giraldo M.D."/>
            <person name="Morris P.F."/>
            <person name="Phuntumart V."/>
            <person name="Putnam N.H."/>
            <person name="Rash S."/>
            <person name="Rose J.K."/>
            <person name="Sakihama Y."/>
            <person name="Salamov A.A."/>
            <person name="Savidor A."/>
            <person name="Scheuring C.F."/>
            <person name="Smith B.M."/>
            <person name="Sobral B.W."/>
            <person name="Terry A."/>
            <person name="Torto-Alalibo T.A."/>
            <person name="Win J."/>
            <person name="Xu Z."/>
            <person name="Zhang H."/>
            <person name="Grigoriev I.V."/>
            <person name="Rokhsar D.S."/>
            <person name="Boore J.L."/>
        </authorList>
    </citation>
    <scope>NUCLEOTIDE SEQUENCE [LARGE SCALE GENOMIC DNA]</scope>
    <source>
        <strain evidence="2 3">P6497</strain>
    </source>
</reference>
<dbReference type="AlphaFoldDB" id="G4YNM6"/>
<protein>
    <submittedName>
        <fullName evidence="2">Uncharacterized protein</fullName>
    </submittedName>
</protein>
<evidence type="ECO:0000313" key="3">
    <source>
        <dbReference type="Proteomes" id="UP000002640"/>
    </source>
</evidence>
<feature type="region of interest" description="Disordered" evidence="1">
    <location>
        <begin position="207"/>
        <end position="241"/>
    </location>
</feature>
<name>G4YNM6_PHYSP</name>
<dbReference type="Proteomes" id="UP000002640">
    <property type="component" value="Unassembled WGS sequence"/>
</dbReference>
<dbReference type="OMA" id="FLEVNGH"/>
<accession>G4YNM6</accession>
<evidence type="ECO:0000256" key="1">
    <source>
        <dbReference type="SAM" id="MobiDB-lite"/>
    </source>
</evidence>
<gene>
    <name evidence="2" type="ORF">PHYSODRAFT_310411</name>
</gene>
<dbReference type="KEGG" id="psoj:PHYSODRAFT_310411"/>
<evidence type="ECO:0000313" key="2">
    <source>
        <dbReference type="EMBL" id="EGZ30531.1"/>
    </source>
</evidence>
<dbReference type="EMBL" id="JH159151">
    <property type="protein sequence ID" value="EGZ30531.1"/>
    <property type="molecule type" value="Genomic_DNA"/>
</dbReference>
<feature type="region of interest" description="Disordered" evidence="1">
    <location>
        <begin position="63"/>
        <end position="88"/>
    </location>
</feature>
<dbReference type="InParanoid" id="G4YNM6"/>
<proteinExistence type="predicted"/>
<dbReference type="GeneID" id="20643270"/>
<feature type="compositionally biased region" description="Basic and acidic residues" evidence="1">
    <location>
        <begin position="67"/>
        <end position="76"/>
    </location>
</feature>
<feature type="compositionally biased region" description="Acidic residues" evidence="1">
    <location>
        <begin position="77"/>
        <end position="88"/>
    </location>
</feature>
<dbReference type="RefSeq" id="XP_009517806.1">
    <property type="nucleotide sequence ID" value="XM_009519511.1"/>
</dbReference>
<keyword evidence="3" id="KW-1185">Reference proteome</keyword>
<feature type="compositionally biased region" description="Basic residues" evidence="1">
    <location>
        <begin position="227"/>
        <end position="241"/>
    </location>
</feature>
<organism evidence="2 3">
    <name type="scientific">Phytophthora sojae (strain P6497)</name>
    <name type="common">Soybean stem and root rot agent</name>
    <name type="synonym">Phytophthora megasperma f. sp. glycines</name>
    <dbReference type="NCBI Taxonomy" id="1094619"/>
    <lineage>
        <taxon>Eukaryota</taxon>
        <taxon>Sar</taxon>
        <taxon>Stramenopiles</taxon>
        <taxon>Oomycota</taxon>
        <taxon>Peronosporomycetes</taxon>
        <taxon>Peronosporales</taxon>
        <taxon>Peronosporaceae</taxon>
        <taxon>Phytophthora</taxon>
    </lineage>
</organism>